<dbReference type="GO" id="GO:0004672">
    <property type="term" value="F:protein kinase activity"/>
    <property type="evidence" value="ECO:0007669"/>
    <property type="project" value="InterPro"/>
</dbReference>
<gene>
    <name evidence="2" type="ORF">M378DRAFT_89157</name>
</gene>
<dbReference type="AlphaFoldDB" id="A0A0C2S1Q8"/>
<accession>A0A0C2S1Q8</accession>
<evidence type="ECO:0000259" key="1">
    <source>
        <dbReference type="PROSITE" id="PS50011"/>
    </source>
</evidence>
<dbReference type="InterPro" id="IPR000719">
    <property type="entry name" value="Prot_kinase_dom"/>
</dbReference>
<feature type="domain" description="Protein kinase" evidence="1">
    <location>
        <begin position="1"/>
        <end position="110"/>
    </location>
</feature>
<organism evidence="2 3">
    <name type="scientific">Amanita muscaria (strain Koide BX008)</name>
    <dbReference type="NCBI Taxonomy" id="946122"/>
    <lineage>
        <taxon>Eukaryota</taxon>
        <taxon>Fungi</taxon>
        <taxon>Dikarya</taxon>
        <taxon>Basidiomycota</taxon>
        <taxon>Agaricomycotina</taxon>
        <taxon>Agaricomycetes</taxon>
        <taxon>Agaricomycetidae</taxon>
        <taxon>Agaricales</taxon>
        <taxon>Pluteineae</taxon>
        <taxon>Amanitaceae</taxon>
        <taxon>Amanita</taxon>
    </lineage>
</organism>
<dbReference type="InterPro" id="IPR040976">
    <property type="entry name" value="Pkinase_fungal"/>
</dbReference>
<dbReference type="GO" id="GO:0005524">
    <property type="term" value="F:ATP binding"/>
    <property type="evidence" value="ECO:0007669"/>
    <property type="project" value="InterPro"/>
</dbReference>
<proteinExistence type="predicted"/>
<dbReference type="PROSITE" id="PS50011">
    <property type="entry name" value="PROTEIN_KINASE_DOM"/>
    <property type="match status" value="1"/>
</dbReference>
<evidence type="ECO:0000313" key="2">
    <source>
        <dbReference type="EMBL" id="KIL56565.1"/>
    </source>
</evidence>
<dbReference type="InterPro" id="IPR011009">
    <property type="entry name" value="Kinase-like_dom_sf"/>
</dbReference>
<dbReference type="Gene3D" id="1.10.510.10">
    <property type="entry name" value="Transferase(Phosphotransferase) domain 1"/>
    <property type="match status" value="1"/>
</dbReference>
<dbReference type="SUPFAM" id="SSF56112">
    <property type="entry name" value="Protein kinase-like (PK-like)"/>
    <property type="match status" value="1"/>
</dbReference>
<dbReference type="PANTHER" id="PTHR38248:SF2">
    <property type="entry name" value="FUNK1 11"/>
    <property type="match status" value="1"/>
</dbReference>
<reference evidence="2 3" key="1">
    <citation type="submission" date="2014-04" db="EMBL/GenBank/DDBJ databases">
        <title>Evolutionary Origins and Diversification of the Mycorrhizal Mutualists.</title>
        <authorList>
            <consortium name="DOE Joint Genome Institute"/>
            <consortium name="Mycorrhizal Genomics Consortium"/>
            <person name="Kohler A."/>
            <person name="Kuo A."/>
            <person name="Nagy L.G."/>
            <person name="Floudas D."/>
            <person name="Copeland A."/>
            <person name="Barry K.W."/>
            <person name="Cichocki N."/>
            <person name="Veneault-Fourrey C."/>
            <person name="LaButti K."/>
            <person name="Lindquist E.A."/>
            <person name="Lipzen A."/>
            <person name="Lundell T."/>
            <person name="Morin E."/>
            <person name="Murat C."/>
            <person name="Riley R."/>
            <person name="Ohm R."/>
            <person name="Sun H."/>
            <person name="Tunlid A."/>
            <person name="Henrissat B."/>
            <person name="Grigoriev I.V."/>
            <person name="Hibbett D.S."/>
            <person name="Martin F."/>
        </authorList>
    </citation>
    <scope>NUCLEOTIDE SEQUENCE [LARGE SCALE GENOMIC DNA]</scope>
    <source>
        <strain evidence="2 3">Koide BX008</strain>
    </source>
</reference>
<evidence type="ECO:0000313" key="3">
    <source>
        <dbReference type="Proteomes" id="UP000054549"/>
    </source>
</evidence>
<dbReference type="HOGENOM" id="CLU_138921_1_0_1"/>
<dbReference type="OrthoDB" id="2747778at2759"/>
<protein>
    <recommendedName>
        <fullName evidence="1">Protein kinase domain-containing protein</fullName>
    </recommendedName>
</protein>
<name>A0A0C2S1Q8_AMAMK</name>
<dbReference type="EMBL" id="KN818415">
    <property type="protein sequence ID" value="KIL56565.1"/>
    <property type="molecule type" value="Genomic_DNA"/>
</dbReference>
<dbReference type="InParanoid" id="A0A0C2S1Q8"/>
<keyword evidence="3" id="KW-1185">Reference proteome</keyword>
<feature type="non-terminal residue" evidence="2">
    <location>
        <position position="110"/>
    </location>
</feature>
<sequence>MVCHLHNHTLTYLTFVSLAHQQALDKANILHRDINAGNILITDEGRGFLVDWDVAKHVDDVARGACQPERTGTFQFSSARFVSNLSGFGPHDRLDDIESFFHTLQWIVLR</sequence>
<dbReference type="Proteomes" id="UP000054549">
    <property type="component" value="Unassembled WGS sequence"/>
</dbReference>
<dbReference type="PANTHER" id="PTHR38248">
    <property type="entry name" value="FUNK1 6"/>
    <property type="match status" value="1"/>
</dbReference>
<dbReference type="Pfam" id="PF17667">
    <property type="entry name" value="Pkinase_fungal"/>
    <property type="match status" value="1"/>
</dbReference>